<keyword evidence="3 8" id="KW-0347">Helicase</keyword>
<dbReference type="Pfam" id="PF00270">
    <property type="entry name" value="DEAD"/>
    <property type="match status" value="1"/>
</dbReference>
<dbReference type="EMBL" id="JFKB01000008">
    <property type="protein sequence ID" value="OSQ47501.1"/>
    <property type="molecule type" value="Genomic_DNA"/>
</dbReference>
<evidence type="ECO:0000259" key="6">
    <source>
        <dbReference type="PROSITE" id="PS51192"/>
    </source>
</evidence>
<dbReference type="PROSITE" id="PS51194">
    <property type="entry name" value="HELICASE_CTER"/>
    <property type="match status" value="1"/>
</dbReference>
<feature type="region of interest" description="Disordered" evidence="5">
    <location>
        <begin position="501"/>
        <end position="597"/>
    </location>
</feature>
<dbReference type="RefSeq" id="WP_245829896.1">
    <property type="nucleotide sequence ID" value="NZ_JFKB01000008.1"/>
</dbReference>
<dbReference type="STRING" id="1293890.TALK_13390"/>
<evidence type="ECO:0000256" key="1">
    <source>
        <dbReference type="ARBA" id="ARBA00022741"/>
    </source>
</evidence>
<feature type="compositionally biased region" description="Gly residues" evidence="5">
    <location>
        <begin position="504"/>
        <end position="523"/>
    </location>
</feature>
<dbReference type="InterPro" id="IPR049614">
    <property type="entry name" value="HrpB_DEXH"/>
</dbReference>
<evidence type="ECO:0000259" key="7">
    <source>
        <dbReference type="PROSITE" id="PS51194"/>
    </source>
</evidence>
<keyword evidence="9" id="KW-1185">Reference proteome</keyword>
<proteinExistence type="predicted"/>
<dbReference type="Gene3D" id="3.40.50.300">
    <property type="entry name" value="P-loop containing nucleotide triphosphate hydrolases"/>
    <property type="match status" value="2"/>
</dbReference>
<sequence>MPQAFPALPIDAVLPELCAVLESGTHAVLQAPPGAGKTTKVPLALLDAVWRGGQKIVMLEPRRLAARAAARRMAQLLGEGVGETVGYRVRFDSKVSAKTKIEVVTEGILVRMIQDDPELSGIACVIFDEFHERSLDADLGLALALETQGALRDELRIVVMSATLDGDPIAALMGNCPLISSEGRAYPVETKYIPMRPNAWVDREMTAAIRMALREESGSILAFLPGQGEITRVEAALKDGLDPSVMIAPLYGAMEARAQDLAIQPAPEGKRKVVLATAIAETSLTIDGIRVVVDCGLQRLPRFDPASGMSRLVTVKSSQASAEQRRGRAGRLEPGVCYRLWAEAEHRARPAFTAAEISEADLAPLTLELARWGVTDPASLPWLDQPDGAKVDQARDVLRRLEAIDDANRITPMGTAMAGLPVHPRLAHMMLRGARLGLGEIACALAALLSDRDFMRGRGADLRLRVEAILARKAPKMIGEAAKQLARRLREAAQKDAMANAGKTGAGVGSGAGAGAGAGGGGSVESSGSLGVGAGRNGNATSNGQNGEGGGSIGRGLVAGGKGNGNGVIDDDSGGRRAHGLTADPDRSGRSADAGSNAVDHADQVGLLLAFAYPDRIGERRKGADARYRLSGGRGGVLANDDGMANEPYIAVAELDGQAREARIYLAAPLSRVTLETYFNDQISEGTEVFWDTQSSAVQARWQRRIGALVLDEKATRDEAEPDAIANAMIEGIRRLGLHCLPWDKAAEGLRERIAFLHRVDPQNWPDMSDDALLASLEDWLAPYLGGINKRAQLKQINLAEALVSGIDWNQRQDLDRLAPTHWTVPTGSHIRIDYSADPPGLPVRLQEMFGATETPKIAGGKVAVTLHLLSPAQRPLQVTADLVGFWNGSYAQVKAEMKGRYPKHYWPDDPQQATPTRRVKSKM</sequence>
<dbReference type="InterPro" id="IPR011545">
    <property type="entry name" value="DEAD/DEAH_box_helicase_dom"/>
</dbReference>
<dbReference type="InterPro" id="IPR013689">
    <property type="entry name" value="RNA_helicase_ATP-dep_HrpB_C"/>
</dbReference>
<dbReference type="CDD" id="cd17990">
    <property type="entry name" value="DEXHc_HrpB"/>
    <property type="match status" value="1"/>
</dbReference>
<gene>
    <name evidence="8" type="ORF">TALK_13390</name>
</gene>
<dbReference type="AlphaFoldDB" id="A0A1Y2LAF1"/>
<dbReference type="InterPro" id="IPR001650">
    <property type="entry name" value="Helicase_C-like"/>
</dbReference>
<keyword evidence="2" id="KW-0378">Hydrolase</keyword>
<keyword evidence="1" id="KW-0547">Nucleotide-binding</keyword>
<dbReference type="InterPro" id="IPR014001">
    <property type="entry name" value="Helicase_ATP-bd"/>
</dbReference>
<dbReference type="SMART" id="SM00487">
    <property type="entry name" value="DEXDc"/>
    <property type="match status" value="1"/>
</dbReference>
<dbReference type="Proteomes" id="UP000193396">
    <property type="component" value="Unassembled WGS sequence"/>
</dbReference>
<dbReference type="CDD" id="cd18791">
    <property type="entry name" value="SF2_C_RHA"/>
    <property type="match status" value="1"/>
</dbReference>
<dbReference type="GO" id="GO:0003676">
    <property type="term" value="F:nucleic acid binding"/>
    <property type="evidence" value="ECO:0007669"/>
    <property type="project" value="InterPro"/>
</dbReference>
<protein>
    <submittedName>
        <fullName evidence="8">ATP-dependent helicase</fullName>
    </submittedName>
</protein>
<dbReference type="Pfam" id="PF24473">
    <property type="entry name" value="CON_HrpB"/>
    <property type="match status" value="1"/>
</dbReference>
<reference evidence="8 9" key="1">
    <citation type="submission" date="2014-03" db="EMBL/GenBank/DDBJ databases">
        <title>The draft genome sequence of Thalassospira alkalitolerans JCM 18968.</title>
        <authorList>
            <person name="Lai Q."/>
            <person name="Shao Z."/>
        </authorList>
    </citation>
    <scope>NUCLEOTIDE SEQUENCE [LARGE SCALE GENOMIC DNA]</scope>
    <source>
        <strain evidence="8 9">JCM 18968</strain>
    </source>
</reference>
<dbReference type="GO" id="GO:0005524">
    <property type="term" value="F:ATP binding"/>
    <property type="evidence" value="ECO:0007669"/>
    <property type="project" value="UniProtKB-KW"/>
</dbReference>
<evidence type="ECO:0000256" key="5">
    <source>
        <dbReference type="SAM" id="MobiDB-lite"/>
    </source>
</evidence>
<evidence type="ECO:0000256" key="4">
    <source>
        <dbReference type="ARBA" id="ARBA00022840"/>
    </source>
</evidence>
<dbReference type="GO" id="GO:0004386">
    <property type="term" value="F:helicase activity"/>
    <property type="evidence" value="ECO:0007669"/>
    <property type="project" value="UniProtKB-KW"/>
</dbReference>
<dbReference type="Pfam" id="PF00271">
    <property type="entry name" value="Helicase_C"/>
    <property type="match status" value="1"/>
</dbReference>
<dbReference type="PANTHER" id="PTHR43519:SF1">
    <property type="entry name" value="ATP-DEPENDENT RNA HELICASE HRPB"/>
    <property type="match status" value="1"/>
</dbReference>
<dbReference type="Gene3D" id="1.20.120.1080">
    <property type="match status" value="1"/>
</dbReference>
<evidence type="ECO:0000313" key="9">
    <source>
        <dbReference type="Proteomes" id="UP000193396"/>
    </source>
</evidence>
<feature type="compositionally biased region" description="Gly residues" evidence="5">
    <location>
        <begin position="546"/>
        <end position="566"/>
    </location>
</feature>
<dbReference type="InterPro" id="IPR056329">
    <property type="entry name" value="CON_HrpB"/>
</dbReference>
<comment type="caution">
    <text evidence="8">The sequence shown here is derived from an EMBL/GenBank/DDBJ whole genome shotgun (WGS) entry which is preliminary data.</text>
</comment>
<evidence type="ECO:0000313" key="8">
    <source>
        <dbReference type="EMBL" id="OSQ47501.1"/>
    </source>
</evidence>
<keyword evidence="4" id="KW-0067">ATP-binding</keyword>
<dbReference type="Pfam" id="PF08482">
    <property type="entry name" value="HrpB_C"/>
    <property type="match status" value="1"/>
</dbReference>
<dbReference type="SMART" id="SM00490">
    <property type="entry name" value="HELICc"/>
    <property type="match status" value="1"/>
</dbReference>
<dbReference type="InterPro" id="IPR007502">
    <property type="entry name" value="Helicase-assoc_dom"/>
</dbReference>
<name>A0A1Y2LAF1_9PROT</name>
<dbReference type="GO" id="GO:0016787">
    <property type="term" value="F:hydrolase activity"/>
    <property type="evidence" value="ECO:0007669"/>
    <property type="project" value="UniProtKB-KW"/>
</dbReference>
<feature type="domain" description="Helicase ATP-binding" evidence="6">
    <location>
        <begin position="18"/>
        <end position="182"/>
    </location>
</feature>
<dbReference type="NCBIfam" id="TIGR01970">
    <property type="entry name" value="DEAH_box_HrpB"/>
    <property type="match status" value="1"/>
</dbReference>
<dbReference type="InterPro" id="IPR027417">
    <property type="entry name" value="P-loop_NTPase"/>
</dbReference>
<evidence type="ECO:0000256" key="2">
    <source>
        <dbReference type="ARBA" id="ARBA00022801"/>
    </source>
</evidence>
<feature type="region of interest" description="Disordered" evidence="5">
    <location>
        <begin position="905"/>
        <end position="924"/>
    </location>
</feature>
<dbReference type="FunFam" id="3.40.50.300:FF:002125">
    <property type="entry name" value="ATP-dependent helicase HrpB"/>
    <property type="match status" value="1"/>
</dbReference>
<dbReference type="PROSITE" id="PS51192">
    <property type="entry name" value="HELICASE_ATP_BIND_1"/>
    <property type="match status" value="1"/>
</dbReference>
<dbReference type="SUPFAM" id="SSF52540">
    <property type="entry name" value="P-loop containing nucleoside triphosphate hydrolases"/>
    <property type="match status" value="1"/>
</dbReference>
<feature type="domain" description="Helicase C-terminal" evidence="7">
    <location>
        <begin position="200"/>
        <end position="373"/>
    </location>
</feature>
<dbReference type="PANTHER" id="PTHR43519">
    <property type="entry name" value="ATP-DEPENDENT RNA HELICASE HRPB"/>
    <property type="match status" value="1"/>
</dbReference>
<evidence type="ECO:0000256" key="3">
    <source>
        <dbReference type="ARBA" id="ARBA00022806"/>
    </source>
</evidence>
<dbReference type="SMART" id="SM00847">
    <property type="entry name" value="HA2"/>
    <property type="match status" value="1"/>
</dbReference>
<dbReference type="InterPro" id="IPR010225">
    <property type="entry name" value="HrpB"/>
</dbReference>
<organism evidence="8 9">
    <name type="scientific">Thalassospira alkalitolerans</name>
    <dbReference type="NCBI Taxonomy" id="1293890"/>
    <lineage>
        <taxon>Bacteria</taxon>
        <taxon>Pseudomonadati</taxon>
        <taxon>Pseudomonadota</taxon>
        <taxon>Alphaproteobacteria</taxon>
        <taxon>Rhodospirillales</taxon>
        <taxon>Thalassospiraceae</taxon>
        <taxon>Thalassospira</taxon>
    </lineage>
</organism>
<accession>A0A1Y2LAF1</accession>